<dbReference type="EC" id="1.4.3.16" evidence="4"/>
<dbReference type="InterPro" id="IPR027477">
    <property type="entry name" value="Succ_DH/fumarate_Rdtase_cat_sf"/>
</dbReference>
<dbReference type="GO" id="GO:0008734">
    <property type="term" value="F:L-aspartate oxidase activity"/>
    <property type="evidence" value="ECO:0007669"/>
    <property type="project" value="UniProtKB-EC"/>
</dbReference>
<dbReference type="EMBL" id="JPMD01000026">
    <property type="protein sequence ID" value="KEZ86084.1"/>
    <property type="molecule type" value="Genomic_DNA"/>
</dbReference>
<dbReference type="RefSeq" id="WP_035133224.1">
    <property type="nucleotide sequence ID" value="NZ_JPMD01000026.1"/>
</dbReference>
<comment type="cofactor">
    <cofactor evidence="1">
        <name>FAD</name>
        <dbReference type="ChEBI" id="CHEBI:57692"/>
    </cofactor>
</comment>
<comment type="catalytic activity">
    <reaction evidence="11">
        <text>L-aspartate + O2 = iminosuccinate + H2O2</text>
        <dbReference type="Rhea" id="RHEA:25876"/>
        <dbReference type="ChEBI" id="CHEBI:15379"/>
        <dbReference type="ChEBI" id="CHEBI:16240"/>
        <dbReference type="ChEBI" id="CHEBI:29991"/>
        <dbReference type="ChEBI" id="CHEBI:77875"/>
        <dbReference type="EC" id="1.4.3.16"/>
    </reaction>
    <physiologicalReaction direction="left-to-right" evidence="11">
        <dbReference type="Rhea" id="RHEA:25877"/>
    </physiologicalReaction>
</comment>
<dbReference type="eggNOG" id="COG0029">
    <property type="taxonomic scope" value="Bacteria"/>
</dbReference>
<keyword evidence="7" id="KW-0662">Pyridine nucleotide biosynthesis</keyword>
<dbReference type="InterPro" id="IPR003953">
    <property type="entry name" value="FAD-dep_OxRdtase_2_FAD-bd"/>
</dbReference>
<evidence type="ECO:0000256" key="6">
    <source>
        <dbReference type="ARBA" id="ARBA00022630"/>
    </source>
</evidence>
<dbReference type="Gene3D" id="3.90.700.10">
    <property type="entry name" value="Succinate dehydrogenase/fumarate reductase flavoprotein, catalytic domain"/>
    <property type="match status" value="1"/>
</dbReference>
<dbReference type="Proteomes" id="UP000028542">
    <property type="component" value="Unassembled WGS sequence"/>
</dbReference>
<evidence type="ECO:0000256" key="4">
    <source>
        <dbReference type="ARBA" id="ARBA00012173"/>
    </source>
</evidence>
<dbReference type="PANTHER" id="PTHR42716">
    <property type="entry name" value="L-ASPARTATE OXIDASE"/>
    <property type="match status" value="1"/>
</dbReference>
<evidence type="ECO:0000313" key="13">
    <source>
        <dbReference type="EMBL" id="KEZ86084.1"/>
    </source>
</evidence>
<keyword evidence="6" id="KW-0285">Flavoprotein</keyword>
<evidence type="ECO:0000256" key="9">
    <source>
        <dbReference type="ARBA" id="ARBA00023002"/>
    </source>
</evidence>
<dbReference type="GO" id="GO:0033765">
    <property type="term" value="F:steroid dehydrogenase activity, acting on the CH-CH group of donors"/>
    <property type="evidence" value="ECO:0007669"/>
    <property type="project" value="UniProtKB-ARBA"/>
</dbReference>
<keyword evidence="8" id="KW-0274">FAD</keyword>
<dbReference type="NCBIfam" id="NF004820">
    <property type="entry name" value="PRK06175.1"/>
    <property type="match status" value="1"/>
</dbReference>
<evidence type="ECO:0000259" key="12">
    <source>
        <dbReference type="Pfam" id="PF00890"/>
    </source>
</evidence>
<reference evidence="13 14" key="1">
    <citation type="submission" date="2014-07" db="EMBL/GenBank/DDBJ databases">
        <title>Draft genome of Clostridium sulfidigenes 113A isolated from sediments associated with methane hydrate from Krishna Godavari basin.</title>
        <authorList>
            <person name="Honkalas V.S."/>
            <person name="Dabir A.P."/>
            <person name="Arora P."/>
            <person name="Dhakephalkar P.K."/>
        </authorList>
    </citation>
    <scope>NUCLEOTIDE SEQUENCE [LARGE SCALE GENOMIC DNA]</scope>
    <source>
        <strain evidence="13 14">113A</strain>
    </source>
</reference>
<dbReference type="SUPFAM" id="SSF56425">
    <property type="entry name" value="Succinate dehydrogenase/fumarate reductase flavoprotein, catalytic domain"/>
    <property type="match status" value="1"/>
</dbReference>
<evidence type="ECO:0000256" key="11">
    <source>
        <dbReference type="ARBA" id="ARBA00048305"/>
    </source>
</evidence>
<dbReference type="InterPro" id="IPR036188">
    <property type="entry name" value="FAD/NAD-bd_sf"/>
</dbReference>
<comment type="pathway">
    <text evidence="2">Cofactor biosynthesis; NAD(+) biosynthesis; iminoaspartate from L-aspartate (oxidase route): step 1/1.</text>
</comment>
<dbReference type="InterPro" id="IPR005288">
    <property type="entry name" value="NadB"/>
</dbReference>
<keyword evidence="9 13" id="KW-0560">Oxidoreductase</keyword>
<keyword evidence="14" id="KW-1185">Reference proteome</keyword>
<dbReference type="AlphaFoldDB" id="A0A084JAV0"/>
<evidence type="ECO:0000256" key="1">
    <source>
        <dbReference type="ARBA" id="ARBA00001974"/>
    </source>
</evidence>
<dbReference type="SUPFAM" id="SSF51905">
    <property type="entry name" value="FAD/NAD(P)-binding domain"/>
    <property type="match status" value="1"/>
</dbReference>
<evidence type="ECO:0000256" key="5">
    <source>
        <dbReference type="ARBA" id="ARBA00021901"/>
    </source>
</evidence>
<evidence type="ECO:0000256" key="7">
    <source>
        <dbReference type="ARBA" id="ARBA00022642"/>
    </source>
</evidence>
<sequence length="440" mass="49342">MNKKYDVLIIGTGIAGLYTACNLKDNLRVLIITKNKLRDCNSYLAQGGISTLRDIGDKEAFIEDTLKAGNYKNKLEAVTQIVENSTDNINRLLSLGVDFDKDIDELNYTREGGHSKFRIVHSKDETGKEVIEKLINYVSSKENITILEDTTLLDIIQYKNRCIGGIIERSSEIITINAKATVLATGGIGGIFNSTTNIETITGDGLSIALKHNILMKDISYLQLHPTALYEEEVRGRKLLLSESLRGEGGVIRNALGEKFVNPLLPRDIVSREILKEICKTPQTPYVFLDMTNKSKEFLINRFPYIYEQCLKRGYRMEKDLLPIAPAHHYCMGGIQVDLNSKTSMKDLYAIGEVSCTGVHGNNRLASNSLLEGLVFSRKAAQHINLLVDEGDDKLRGELVERINLKAISDVKNANEEYKYKFISYLKGKVNGEYVKLFNC</sequence>
<name>A0A084JAV0_9CLOT</name>
<comment type="caution">
    <text evidence="13">The sequence shown here is derived from an EMBL/GenBank/DDBJ whole genome shotgun (WGS) entry which is preliminary data.</text>
</comment>
<evidence type="ECO:0000256" key="3">
    <source>
        <dbReference type="ARBA" id="ARBA00008562"/>
    </source>
</evidence>
<dbReference type="PANTHER" id="PTHR42716:SF2">
    <property type="entry name" value="L-ASPARTATE OXIDASE, CHLOROPLASTIC"/>
    <property type="match status" value="1"/>
</dbReference>
<gene>
    <name evidence="13" type="ORF">IO99_11140</name>
</gene>
<dbReference type="STRING" id="318464.IO99_11140"/>
<accession>A0A084JAV0</accession>
<dbReference type="Gene3D" id="3.50.50.60">
    <property type="entry name" value="FAD/NAD(P)-binding domain"/>
    <property type="match status" value="1"/>
</dbReference>
<evidence type="ECO:0000313" key="14">
    <source>
        <dbReference type="Proteomes" id="UP000028542"/>
    </source>
</evidence>
<evidence type="ECO:0000256" key="10">
    <source>
        <dbReference type="ARBA" id="ARBA00030386"/>
    </source>
</evidence>
<organism evidence="13 14">
    <name type="scientific">Clostridium sulfidigenes</name>
    <dbReference type="NCBI Taxonomy" id="318464"/>
    <lineage>
        <taxon>Bacteria</taxon>
        <taxon>Bacillati</taxon>
        <taxon>Bacillota</taxon>
        <taxon>Clostridia</taxon>
        <taxon>Eubacteriales</taxon>
        <taxon>Clostridiaceae</taxon>
        <taxon>Clostridium</taxon>
    </lineage>
</organism>
<evidence type="ECO:0000256" key="2">
    <source>
        <dbReference type="ARBA" id="ARBA00004950"/>
    </source>
</evidence>
<protein>
    <recommendedName>
        <fullName evidence="5">L-aspartate oxidase</fullName>
        <ecNumber evidence="4">1.4.3.16</ecNumber>
    </recommendedName>
    <alternativeName>
        <fullName evidence="10">Quinolinate synthase B</fullName>
    </alternativeName>
</protein>
<dbReference type="PRINTS" id="PR00368">
    <property type="entry name" value="FADPNR"/>
</dbReference>
<dbReference type="UniPathway" id="UPA00253">
    <property type="reaction ID" value="UER00326"/>
</dbReference>
<dbReference type="GO" id="GO:0034628">
    <property type="term" value="P:'de novo' NAD+ biosynthetic process from L-aspartate"/>
    <property type="evidence" value="ECO:0007669"/>
    <property type="project" value="TreeGrafter"/>
</dbReference>
<evidence type="ECO:0000256" key="8">
    <source>
        <dbReference type="ARBA" id="ARBA00022827"/>
    </source>
</evidence>
<feature type="domain" description="FAD-dependent oxidoreductase 2 FAD-binding" evidence="12">
    <location>
        <begin position="6"/>
        <end position="370"/>
    </location>
</feature>
<comment type="similarity">
    <text evidence="3">Belongs to the FAD-dependent oxidoreductase 2 family. NadB subfamily.</text>
</comment>
<proteinExistence type="inferred from homology"/>
<dbReference type="Pfam" id="PF00890">
    <property type="entry name" value="FAD_binding_2"/>
    <property type="match status" value="1"/>
</dbReference>